<evidence type="ECO:0000256" key="7">
    <source>
        <dbReference type="ARBA" id="ARBA00023102"/>
    </source>
</evidence>
<comment type="pathway">
    <text evidence="1">Amino-acid biosynthesis; L-histidine biosynthesis; L-histidine from 5-phospho-alpha-D-ribose 1-diphosphate: step 5/9.</text>
</comment>
<evidence type="ECO:0000256" key="3">
    <source>
        <dbReference type="ARBA" id="ARBA00011152"/>
    </source>
</evidence>
<dbReference type="InterPro" id="IPR004651">
    <property type="entry name" value="HisF"/>
</dbReference>
<evidence type="ECO:0000256" key="12">
    <source>
        <dbReference type="RuleBase" id="RU003657"/>
    </source>
</evidence>
<name>A0A1G2RBE8_9BACT</name>
<dbReference type="InterPro" id="IPR006062">
    <property type="entry name" value="His_biosynth"/>
</dbReference>
<dbReference type="PANTHER" id="PTHR21235">
    <property type="entry name" value="IMIDAZOLE GLYCEROL PHOSPHATE SYNTHASE SUBUNIT HISF/H IGP SYNTHASE SUBUNIT HISF/H"/>
    <property type="match status" value="1"/>
</dbReference>
<organism evidence="13 14">
    <name type="scientific">Candidatus Wildermuthbacteria bacterium RIFCSPHIGHO2_12_FULL_40_12</name>
    <dbReference type="NCBI Taxonomy" id="1802457"/>
    <lineage>
        <taxon>Bacteria</taxon>
        <taxon>Candidatus Wildermuthiibacteriota</taxon>
    </lineage>
</organism>
<evidence type="ECO:0000313" key="14">
    <source>
        <dbReference type="Proteomes" id="UP000177078"/>
    </source>
</evidence>
<evidence type="ECO:0000256" key="4">
    <source>
        <dbReference type="ARBA" id="ARBA00012809"/>
    </source>
</evidence>
<dbReference type="GO" id="GO:0016833">
    <property type="term" value="F:oxo-acid-lyase activity"/>
    <property type="evidence" value="ECO:0007669"/>
    <property type="project" value="InterPro"/>
</dbReference>
<dbReference type="InterPro" id="IPR011060">
    <property type="entry name" value="RibuloseP-bd_barrel"/>
</dbReference>
<comment type="catalytic activity">
    <reaction evidence="11">
        <text>5-[(5-phospho-1-deoxy-D-ribulos-1-ylimino)methylamino]-1-(5-phospho-beta-D-ribosyl)imidazole-4-carboxamide + L-glutamine = D-erythro-1-(imidazol-4-yl)glycerol 3-phosphate + 5-amino-1-(5-phospho-beta-D-ribosyl)imidazole-4-carboxamide + L-glutamate + H(+)</text>
        <dbReference type="Rhea" id="RHEA:24793"/>
        <dbReference type="ChEBI" id="CHEBI:15378"/>
        <dbReference type="ChEBI" id="CHEBI:29985"/>
        <dbReference type="ChEBI" id="CHEBI:58278"/>
        <dbReference type="ChEBI" id="CHEBI:58359"/>
        <dbReference type="ChEBI" id="CHEBI:58475"/>
        <dbReference type="ChEBI" id="CHEBI:58525"/>
        <dbReference type="EC" id="4.3.2.10"/>
    </reaction>
</comment>
<reference evidence="13 14" key="1">
    <citation type="journal article" date="2016" name="Nat. Commun.">
        <title>Thousands of microbial genomes shed light on interconnected biogeochemical processes in an aquifer system.</title>
        <authorList>
            <person name="Anantharaman K."/>
            <person name="Brown C.T."/>
            <person name="Hug L.A."/>
            <person name="Sharon I."/>
            <person name="Castelle C.J."/>
            <person name="Probst A.J."/>
            <person name="Thomas B.C."/>
            <person name="Singh A."/>
            <person name="Wilkins M.J."/>
            <person name="Karaoz U."/>
            <person name="Brodie E.L."/>
            <person name="Williams K.H."/>
            <person name="Hubbard S.S."/>
            <person name="Banfield J.F."/>
        </authorList>
    </citation>
    <scope>NUCLEOTIDE SEQUENCE [LARGE SCALE GENOMIC DNA]</scope>
</reference>
<dbReference type="PANTHER" id="PTHR21235:SF2">
    <property type="entry name" value="IMIDAZOLE GLYCEROL PHOSPHATE SYNTHASE HISHF"/>
    <property type="match status" value="1"/>
</dbReference>
<dbReference type="NCBIfam" id="TIGR03572">
    <property type="entry name" value="WbuZ"/>
    <property type="match status" value="1"/>
</dbReference>
<gene>
    <name evidence="13" type="ORF">A3F15_00340</name>
</gene>
<dbReference type="EC" id="4.3.2.10" evidence="4"/>
<evidence type="ECO:0000256" key="9">
    <source>
        <dbReference type="ARBA" id="ARBA00025475"/>
    </source>
</evidence>
<evidence type="ECO:0000256" key="11">
    <source>
        <dbReference type="ARBA" id="ARBA00047838"/>
    </source>
</evidence>
<evidence type="ECO:0000256" key="6">
    <source>
        <dbReference type="ARBA" id="ARBA00022605"/>
    </source>
</evidence>
<evidence type="ECO:0000256" key="8">
    <source>
        <dbReference type="ARBA" id="ARBA00023239"/>
    </source>
</evidence>
<dbReference type="SUPFAM" id="SSF51366">
    <property type="entry name" value="Ribulose-phoshate binding barrel"/>
    <property type="match status" value="1"/>
</dbReference>
<evidence type="ECO:0000256" key="10">
    <source>
        <dbReference type="ARBA" id="ARBA00030264"/>
    </source>
</evidence>
<comment type="function">
    <text evidence="9">IGPS catalyzes the conversion of PRFAR and glutamine to IGP, AICAR and glutamate. The HisF subunit catalyzes the cyclization activity that produces IGP and AICAR from PRFAR using the ammonia provided by the HisH subunit.</text>
</comment>
<dbReference type="Pfam" id="PF00977">
    <property type="entry name" value="His_biosynth"/>
    <property type="match status" value="1"/>
</dbReference>
<dbReference type="CDD" id="cd04731">
    <property type="entry name" value="HisF"/>
    <property type="match status" value="1"/>
</dbReference>
<accession>A0A1G2RBE8</accession>
<evidence type="ECO:0000313" key="13">
    <source>
        <dbReference type="EMBL" id="OHA70174.1"/>
    </source>
</evidence>
<sequence>MLRTRVIPCLLLKDLGLVKTVQFSEPKYVGDPINAVKIFNDKEVDELIFLDIAATNDKRKPSFELLSKIASEAFMPFSYGGGLKDIDDVKKIMKIGIEKVIINTYAFERPDFIKEIADRFGNQSVVVAIDFKKDVDGNCQVFVNSGKVNTGNNPVDYAIEAEKMGAGEIFLNSIDRDGLRGGYDLEMIQQVSKSVNVPVIVSGGAGNVEDFTNAVRAGASAVSAGSMFVFIGYNRAVLINYPSQEELGKI</sequence>
<keyword evidence="5" id="KW-0963">Cytoplasm</keyword>
<evidence type="ECO:0000256" key="5">
    <source>
        <dbReference type="ARBA" id="ARBA00022490"/>
    </source>
</evidence>
<dbReference type="UniPathway" id="UPA00031">
    <property type="reaction ID" value="UER00010"/>
</dbReference>
<dbReference type="STRING" id="1802457.A3F15_00340"/>
<dbReference type="InterPro" id="IPR013785">
    <property type="entry name" value="Aldolase_TIM"/>
</dbReference>
<keyword evidence="8" id="KW-0456">Lyase</keyword>
<dbReference type="GO" id="GO:0000105">
    <property type="term" value="P:L-histidine biosynthetic process"/>
    <property type="evidence" value="ECO:0007669"/>
    <property type="project" value="UniProtKB-UniPathway"/>
</dbReference>
<dbReference type="InterPro" id="IPR050064">
    <property type="entry name" value="IGPS_HisA/HisF"/>
</dbReference>
<evidence type="ECO:0000256" key="2">
    <source>
        <dbReference type="ARBA" id="ARBA00009667"/>
    </source>
</evidence>
<dbReference type="GO" id="GO:0000107">
    <property type="term" value="F:imidazoleglycerol-phosphate synthase activity"/>
    <property type="evidence" value="ECO:0007669"/>
    <property type="project" value="InterPro"/>
</dbReference>
<protein>
    <recommendedName>
        <fullName evidence="4">imidazole glycerol-phosphate synthase</fullName>
        <ecNumber evidence="4">4.3.2.10</ecNumber>
    </recommendedName>
    <alternativeName>
        <fullName evidence="10">IGP synthase cyclase subunit</fullName>
    </alternativeName>
</protein>
<comment type="similarity">
    <text evidence="2 12">Belongs to the HisA/HisF family.</text>
</comment>
<evidence type="ECO:0000256" key="1">
    <source>
        <dbReference type="ARBA" id="ARBA00005091"/>
    </source>
</evidence>
<dbReference type="EMBL" id="MHUC01000035">
    <property type="protein sequence ID" value="OHA70174.1"/>
    <property type="molecule type" value="Genomic_DNA"/>
</dbReference>
<dbReference type="Gene3D" id="3.20.20.70">
    <property type="entry name" value="Aldolase class I"/>
    <property type="match status" value="1"/>
</dbReference>
<keyword evidence="6 12" id="KW-0028">Amino-acid biosynthesis</keyword>
<proteinExistence type="inferred from homology"/>
<comment type="caution">
    <text evidence="13">The sequence shown here is derived from an EMBL/GenBank/DDBJ whole genome shotgun (WGS) entry which is preliminary data.</text>
</comment>
<dbReference type="InterPro" id="IPR020021">
    <property type="entry name" value="Glycosyl_amidation-assoc_WbuZ"/>
</dbReference>
<comment type="subunit">
    <text evidence="3">Heterodimer of HisH and HisF.</text>
</comment>
<dbReference type="NCBIfam" id="NF038364">
    <property type="entry name" value="AglZ_HisF2_fam"/>
    <property type="match status" value="1"/>
</dbReference>
<dbReference type="AlphaFoldDB" id="A0A1G2RBE8"/>
<keyword evidence="7 12" id="KW-0368">Histidine biosynthesis</keyword>
<dbReference type="Proteomes" id="UP000177078">
    <property type="component" value="Unassembled WGS sequence"/>
</dbReference>